<comment type="caution">
    <text evidence="5">Lacks conserved residue(s) required for the propagation of feature annotation.</text>
</comment>
<evidence type="ECO:0000256" key="5">
    <source>
        <dbReference type="PROSITE-ProRule" id="PRU00196"/>
    </source>
</evidence>
<evidence type="ECO:0000256" key="3">
    <source>
        <dbReference type="ARBA" id="ARBA00023157"/>
    </source>
</evidence>
<dbReference type="PANTHER" id="PTHR47653">
    <property type="entry name" value="PROTEIN BARK BEETLE"/>
    <property type="match status" value="1"/>
</dbReference>
<dbReference type="Gene3D" id="2.160.20.10">
    <property type="entry name" value="Single-stranded right-handed beta-helix, Pectin lyase-like"/>
    <property type="match status" value="1"/>
</dbReference>
<dbReference type="STRING" id="29172.A0A0D8XTY8"/>
<keyword evidence="3 5" id="KW-1015">Disulfide bond</keyword>
<dbReference type="GO" id="GO:0016020">
    <property type="term" value="C:membrane"/>
    <property type="evidence" value="ECO:0007669"/>
    <property type="project" value="InterPro"/>
</dbReference>
<dbReference type="SMART" id="SM00202">
    <property type="entry name" value="SR"/>
    <property type="match status" value="1"/>
</dbReference>
<gene>
    <name evidence="7" type="ORF">DICVIV_05804</name>
</gene>
<dbReference type="Pfam" id="PF13229">
    <property type="entry name" value="Beta_helix"/>
    <property type="match status" value="1"/>
</dbReference>
<evidence type="ECO:0000256" key="4">
    <source>
        <dbReference type="ARBA" id="ARBA00023180"/>
    </source>
</evidence>
<sequence>MLPYQQQVDYDNSFPVFRLTDGDTVRQGRLQALFRDRWRSVCTMVTNWTSIDMSTACRSMGYSDGGFYKWYLRNNDTYPFVLPRPGCHSAVKSLWDCPGLKDPNSIRLSENLCQGEDDLGIICWGQPTFRGWARHWKGIEIFNSPYKYVSADPDQVAVHKESLSRLEFVDILYAGYDASTKNTTAALWIEGVAPIMNGILVERSARDGLYIYEPCGPVMIANSTFSWNRGHGIVVDNTTDGRVFINMTRIENNYGDGIWYRQKIGSNLLNDGISIEHNLGVLAQETPRADICIQHSLPPQLFFPHLLKAHIHNGTLYSSVNPPPCWIVSSCDIEYYFAISLPSHLAYTYSVQFVHVRNMNPSGSSSTYLVICDATKEKNGCGLERLRIPIVNRIYPQTVSLK</sequence>
<keyword evidence="7" id="KW-0675">Receptor</keyword>
<dbReference type="OrthoDB" id="5857313at2759"/>
<evidence type="ECO:0000313" key="8">
    <source>
        <dbReference type="Proteomes" id="UP000053766"/>
    </source>
</evidence>
<reference evidence="8" key="2">
    <citation type="journal article" date="2016" name="Sci. Rep.">
        <title>Dictyocaulus viviparus genome, variome and transcriptome elucidate lungworm biology and support future intervention.</title>
        <authorList>
            <person name="McNulty S.N."/>
            <person name="Strube C."/>
            <person name="Rosa B.A."/>
            <person name="Martin J.C."/>
            <person name="Tyagi R."/>
            <person name="Choi Y.J."/>
            <person name="Wang Q."/>
            <person name="Hallsworth Pepin K."/>
            <person name="Zhang X."/>
            <person name="Ozersky P."/>
            <person name="Wilson R.K."/>
            <person name="Sternberg P.W."/>
            <person name="Gasser R.B."/>
            <person name="Mitreva M."/>
        </authorList>
    </citation>
    <scope>NUCLEOTIDE SEQUENCE [LARGE SCALE GENOMIC DNA]</scope>
    <source>
        <strain evidence="8">HannoverDv2000</strain>
    </source>
</reference>
<dbReference type="InterPro" id="IPR039448">
    <property type="entry name" value="Beta_helix"/>
</dbReference>
<evidence type="ECO:0000259" key="6">
    <source>
        <dbReference type="PROSITE" id="PS50287"/>
    </source>
</evidence>
<dbReference type="InterPro" id="IPR011050">
    <property type="entry name" value="Pectin_lyase_fold/virulence"/>
</dbReference>
<keyword evidence="4" id="KW-0325">Glycoprotein</keyword>
<organism evidence="7 8">
    <name type="scientific">Dictyocaulus viviparus</name>
    <name type="common">Bovine lungworm</name>
    <dbReference type="NCBI Taxonomy" id="29172"/>
    <lineage>
        <taxon>Eukaryota</taxon>
        <taxon>Metazoa</taxon>
        <taxon>Ecdysozoa</taxon>
        <taxon>Nematoda</taxon>
        <taxon>Chromadorea</taxon>
        <taxon>Rhabditida</taxon>
        <taxon>Rhabditina</taxon>
        <taxon>Rhabditomorpha</taxon>
        <taxon>Strongyloidea</taxon>
        <taxon>Metastrongylidae</taxon>
        <taxon>Dictyocaulus</taxon>
    </lineage>
</organism>
<dbReference type="PANTHER" id="PTHR47653:SF1">
    <property type="entry name" value="DELETED IN MALIGNANT BRAIN TUMORS 1 PROTEIN"/>
    <property type="match status" value="1"/>
</dbReference>
<evidence type="ECO:0000256" key="1">
    <source>
        <dbReference type="ARBA" id="ARBA00022729"/>
    </source>
</evidence>
<dbReference type="AlphaFoldDB" id="A0A0D8XTY8"/>
<keyword evidence="2" id="KW-0677">Repeat</keyword>
<dbReference type="EMBL" id="KN716280">
    <property type="protein sequence ID" value="KJH48098.1"/>
    <property type="molecule type" value="Genomic_DNA"/>
</dbReference>
<dbReference type="GO" id="GO:0045217">
    <property type="term" value="P:cell-cell junction maintenance"/>
    <property type="evidence" value="ECO:0007669"/>
    <property type="project" value="TreeGrafter"/>
</dbReference>
<dbReference type="Pfam" id="PF00530">
    <property type="entry name" value="SRCR"/>
    <property type="match status" value="1"/>
</dbReference>
<reference evidence="7 8" key="1">
    <citation type="submission" date="2013-11" db="EMBL/GenBank/DDBJ databases">
        <title>Draft genome of the bovine lungworm Dictyocaulus viviparus.</title>
        <authorList>
            <person name="Mitreva M."/>
        </authorList>
    </citation>
    <scope>NUCLEOTIDE SEQUENCE [LARGE SCALE GENOMIC DNA]</scope>
    <source>
        <strain evidence="7 8">HannoverDv2000</strain>
    </source>
</reference>
<accession>A0A0D8XTY8</accession>
<evidence type="ECO:0000313" key="7">
    <source>
        <dbReference type="EMBL" id="KJH48098.1"/>
    </source>
</evidence>
<proteinExistence type="predicted"/>
<protein>
    <submittedName>
        <fullName evidence="7">Scavenger receptor cysteine-rich domain protein</fullName>
    </submittedName>
</protein>
<dbReference type="InterPro" id="IPR012334">
    <property type="entry name" value="Pectin_lyas_fold"/>
</dbReference>
<dbReference type="InterPro" id="IPR036772">
    <property type="entry name" value="SRCR-like_dom_sf"/>
</dbReference>
<dbReference type="InterPro" id="IPR001190">
    <property type="entry name" value="SRCR"/>
</dbReference>
<keyword evidence="8" id="KW-1185">Reference proteome</keyword>
<feature type="domain" description="SRCR" evidence="6">
    <location>
        <begin position="17"/>
        <end position="124"/>
    </location>
</feature>
<keyword evidence="1" id="KW-0732">Signal</keyword>
<dbReference type="SUPFAM" id="SSF56487">
    <property type="entry name" value="SRCR-like"/>
    <property type="match status" value="1"/>
</dbReference>
<dbReference type="Proteomes" id="UP000053766">
    <property type="component" value="Unassembled WGS sequence"/>
</dbReference>
<evidence type="ECO:0000256" key="2">
    <source>
        <dbReference type="ARBA" id="ARBA00022737"/>
    </source>
</evidence>
<name>A0A0D8XTY8_DICVI</name>
<dbReference type="SUPFAM" id="SSF51126">
    <property type="entry name" value="Pectin lyase-like"/>
    <property type="match status" value="1"/>
</dbReference>
<feature type="disulfide bond" evidence="5">
    <location>
        <begin position="87"/>
        <end position="97"/>
    </location>
</feature>
<dbReference type="PROSITE" id="PS50287">
    <property type="entry name" value="SRCR_2"/>
    <property type="match status" value="1"/>
</dbReference>
<dbReference type="Gene3D" id="3.10.250.10">
    <property type="entry name" value="SRCR-like domain"/>
    <property type="match status" value="1"/>
</dbReference>
<dbReference type="InterPro" id="IPR053243">
    <property type="entry name" value="SJ_maturation_regulator"/>
</dbReference>